<dbReference type="AlphaFoldDB" id="A0A1W2DF19"/>
<proteinExistence type="predicted"/>
<accession>A0A1W2DF19</accession>
<evidence type="ECO:0000313" key="1">
    <source>
        <dbReference type="EMBL" id="SMC96053.1"/>
    </source>
</evidence>
<dbReference type="InterPro" id="IPR027056">
    <property type="entry name" value="Gluconate_2DH_su3"/>
</dbReference>
<organism evidence="1 2">
    <name type="scientific">Pedobacter africanus</name>
    <dbReference type="NCBI Taxonomy" id="151894"/>
    <lineage>
        <taxon>Bacteria</taxon>
        <taxon>Pseudomonadati</taxon>
        <taxon>Bacteroidota</taxon>
        <taxon>Sphingobacteriia</taxon>
        <taxon>Sphingobacteriales</taxon>
        <taxon>Sphingobacteriaceae</taxon>
        <taxon>Pedobacter</taxon>
    </lineage>
</organism>
<name>A0A1W2DF19_9SPHI</name>
<dbReference type="Pfam" id="PF13618">
    <property type="entry name" value="Gluconate_2-dh3"/>
    <property type="match status" value="1"/>
</dbReference>
<reference evidence="2" key="1">
    <citation type="submission" date="2017-04" db="EMBL/GenBank/DDBJ databases">
        <authorList>
            <person name="Varghese N."/>
            <person name="Submissions S."/>
        </authorList>
    </citation>
    <scope>NUCLEOTIDE SEQUENCE [LARGE SCALE GENOMIC DNA]</scope>
    <source>
        <strain evidence="2">DSM 12126</strain>
    </source>
</reference>
<dbReference type="STRING" id="151894.SAMN04488524_3731"/>
<dbReference type="RefSeq" id="WP_084240514.1">
    <property type="nucleotide sequence ID" value="NZ_FWXT01000003.1"/>
</dbReference>
<gene>
    <name evidence="1" type="ORF">SAMN04488524_3731</name>
</gene>
<protein>
    <submittedName>
        <fullName evidence="1">Gluconate 2-dehydrogenase subunit 3</fullName>
    </submittedName>
</protein>
<evidence type="ECO:0000313" key="2">
    <source>
        <dbReference type="Proteomes" id="UP000192756"/>
    </source>
</evidence>
<dbReference type="EMBL" id="FWXT01000003">
    <property type="protein sequence ID" value="SMC96053.1"/>
    <property type="molecule type" value="Genomic_DNA"/>
</dbReference>
<sequence length="191" mass="21202">MNRRTYLKGIGAALTLGLVSVPAYKWISMNRPVNAAVLKEKEHLIAELAELIIPETDTPGAKRAGVAAYIIGVMGNCMDVRQQNKFVGGIEKLEEYCLAHYEKEFLMCSESQKQEVLTYFADHDGYPFAILNKINNKFLGGSFYNTLKNLTVEGYCTSMLGATQGLAYDYIPGTFEACIPLRPGQKSWATK</sequence>
<keyword evidence="2" id="KW-1185">Reference proteome</keyword>
<dbReference type="OrthoDB" id="6385145at2"/>
<dbReference type="Proteomes" id="UP000192756">
    <property type="component" value="Unassembled WGS sequence"/>
</dbReference>